<feature type="domain" description="Nephrocystin 3-like N-terminal" evidence="2">
    <location>
        <begin position="1"/>
        <end position="120"/>
    </location>
</feature>
<dbReference type="AlphaFoldDB" id="A0AAD7AH94"/>
<name>A0AAD7AH94_9AGAR</name>
<dbReference type="Gene3D" id="3.40.50.300">
    <property type="entry name" value="P-loop containing nucleotide triphosphate hydrolases"/>
    <property type="match status" value="1"/>
</dbReference>
<evidence type="ECO:0000256" key="1">
    <source>
        <dbReference type="ARBA" id="ARBA00022737"/>
    </source>
</evidence>
<dbReference type="InterPro" id="IPR056884">
    <property type="entry name" value="NPHP3-like_N"/>
</dbReference>
<gene>
    <name evidence="3" type="ORF">DFH08DRAFT_617799</name>
</gene>
<keyword evidence="1" id="KW-0677">Repeat</keyword>
<evidence type="ECO:0000259" key="2">
    <source>
        <dbReference type="Pfam" id="PF24883"/>
    </source>
</evidence>
<dbReference type="Proteomes" id="UP001218218">
    <property type="component" value="Unassembled WGS sequence"/>
</dbReference>
<reference evidence="3" key="1">
    <citation type="submission" date="2023-03" db="EMBL/GenBank/DDBJ databases">
        <title>Massive genome expansion in bonnet fungi (Mycena s.s.) driven by repeated elements and novel gene families across ecological guilds.</title>
        <authorList>
            <consortium name="Lawrence Berkeley National Laboratory"/>
            <person name="Harder C.B."/>
            <person name="Miyauchi S."/>
            <person name="Viragh M."/>
            <person name="Kuo A."/>
            <person name="Thoen E."/>
            <person name="Andreopoulos B."/>
            <person name="Lu D."/>
            <person name="Skrede I."/>
            <person name="Drula E."/>
            <person name="Henrissat B."/>
            <person name="Morin E."/>
            <person name="Kohler A."/>
            <person name="Barry K."/>
            <person name="LaButti K."/>
            <person name="Morin E."/>
            <person name="Salamov A."/>
            <person name="Lipzen A."/>
            <person name="Mereny Z."/>
            <person name="Hegedus B."/>
            <person name="Baldrian P."/>
            <person name="Stursova M."/>
            <person name="Weitz H."/>
            <person name="Taylor A."/>
            <person name="Grigoriev I.V."/>
            <person name="Nagy L.G."/>
            <person name="Martin F."/>
            <person name="Kauserud H."/>
        </authorList>
    </citation>
    <scope>NUCLEOTIDE SEQUENCE</scope>
    <source>
        <strain evidence="3">CBHHK002</strain>
    </source>
</reference>
<sequence>SRVVDHLTAESRSKNTGVACVYLSHAEAEDQTPAKLLSSLWRQLVYGKDIGSLARKLYQQHQEKCTTATVQEAFEVLCPVITDFSKVYIVIDAVDEYQETQWQILLEYLAMLGPTVNIMIMTRPHVLLDPALPNPNTLEIRANEDDIRTFVDAQIYSSLYL</sequence>
<dbReference type="PANTHER" id="PTHR10039:SF15">
    <property type="entry name" value="NACHT DOMAIN-CONTAINING PROTEIN"/>
    <property type="match status" value="1"/>
</dbReference>
<feature type="non-terminal residue" evidence="3">
    <location>
        <position position="1"/>
    </location>
</feature>
<proteinExistence type="predicted"/>
<dbReference type="InterPro" id="IPR027417">
    <property type="entry name" value="P-loop_NTPase"/>
</dbReference>
<accession>A0AAD7AH94</accession>
<evidence type="ECO:0000313" key="4">
    <source>
        <dbReference type="Proteomes" id="UP001218218"/>
    </source>
</evidence>
<dbReference type="Pfam" id="PF24883">
    <property type="entry name" value="NPHP3_N"/>
    <property type="match status" value="1"/>
</dbReference>
<dbReference type="EMBL" id="JARIHO010000007">
    <property type="protein sequence ID" value="KAJ7358537.1"/>
    <property type="molecule type" value="Genomic_DNA"/>
</dbReference>
<protein>
    <recommendedName>
        <fullName evidence="2">Nephrocystin 3-like N-terminal domain-containing protein</fullName>
    </recommendedName>
</protein>
<feature type="non-terminal residue" evidence="3">
    <location>
        <position position="161"/>
    </location>
</feature>
<keyword evidence="4" id="KW-1185">Reference proteome</keyword>
<comment type="caution">
    <text evidence="3">The sequence shown here is derived from an EMBL/GenBank/DDBJ whole genome shotgun (WGS) entry which is preliminary data.</text>
</comment>
<dbReference type="PANTHER" id="PTHR10039">
    <property type="entry name" value="AMELOGENIN"/>
    <property type="match status" value="1"/>
</dbReference>
<evidence type="ECO:0000313" key="3">
    <source>
        <dbReference type="EMBL" id="KAJ7358537.1"/>
    </source>
</evidence>
<organism evidence="3 4">
    <name type="scientific">Mycena albidolilacea</name>
    <dbReference type="NCBI Taxonomy" id="1033008"/>
    <lineage>
        <taxon>Eukaryota</taxon>
        <taxon>Fungi</taxon>
        <taxon>Dikarya</taxon>
        <taxon>Basidiomycota</taxon>
        <taxon>Agaricomycotina</taxon>
        <taxon>Agaricomycetes</taxon>
        <taxon>Agaricomycetidae</taxon>
        <taxon>Agaricales</taxon>
        <taxon>Marasmiineae</taxon>
        <taxon>Mycenaceae</taxon>
        <taxon>Mycena</taxon>
    </lineage>
</organism>